<dbReference type="InterPro" id="IPR036061">
    <property type="entry name" value="CheW-like_dom_sf"/>
</dbReference>
<evidence type="ECO:0000313" key="3">
    <source>
        <dbReference type="Proteomes" id="UP000305451"/>
    </source>
</evidence>
<dbReference type="GO" id="GO:0006935">
    <property type="term" value="P:chemotaxis"/>
    <property type="evidence" value="ECO:0007669"/>
    <property type="project" value="InterPro"/>
</dbReference>
<dbReference type="Pfam" id="PF01584">
    <property type="entry name" value="CheW"/>
    <property type="match status" value="1"/>
</dbReference>
<evidence type="ECO:0000313" key="2">
    <source>
        <dbReference type="EMBL" id="TGY92007.1"/>
    </source>
</evidence>
<organism evidence="2 3">
    <name type="scientific">Marinicauda pacifica</name>
    <dbReference type="NCBI Taxonomy" id="1133559"/>
    <lineage>
        <taxon>Bacteria</taxon>
        <taxon>Pseudomonadati</taxon>
        <taxon>Pseudomonadota</taxon>
        <taxon>Alphaproteobacteria</taxon>
        <taxon>Maricaulales</taxon>
        <taxon>Maricaulaceae</taxon>
        <taxon>Marinicauda</taxon>
    </lineage>
</organism>
<dbReference type="PANTHER" id="PTHR22617">
    <property type="entry name" value="CHEMOTAXIS SENSOR HISTIDINE KINASE-RELATED"/>
    <property type="match status" value="1"/>
</dbReference>
<dbReference type="PANTHER" id="PTHR22617:SF23">
    <property type="entry name" value="CHEMOTAXIS PROTEIN CHEW"/>
    <property type="match status" value="1"/>
</dbReference>
<keyword evidence="3" id="KW-1185">Reference proteome</keyword>
<dbReference type="Gene3D" id="2.30.30.40">
    <property type="entry name" value="SH3 Domains"/>
    <property type="match status" value="1"/>
</dbReference>
<reference evidence="2 3" key="1">
    <citation type="journal article" date="2013" name="Int. J. Syst. Evol. Microbiol.">
        <title>Marinicauda pacifica gen. nov., sp. nov., a prosthecate alphaproteobacterium of the family Hyphomonadaceae isolated from deep seawater.</title>
        <authorList>
            <person name="Zhang X.Y."/>
            <person name="Li G.W."/>
            <person name="Wang C.S."/>
            <person name="Zhang Y.J."/>
            <person name="Xu X.W."/>
            <person name="Li H."/>
            <person name="Liu A."/>
            <person name="Liu C."/>
            <person name="Xie B.B."/>
            <person name="Qin Q.L."/>
            <person name="Xu Z."/>
            <person name="Chen X.L."/>
            <person name="Zhou B.C."/>
            <person name="Zhang Y.Z."/>
        </authorList>
    </citation>
    <scope>NUCLEOTIDE SEQUENCE [LARGE SCALE GENOMIC DNA]</scope>
    <source>
        <strain evidence="2 3">P-1 km-3</strain>
    </source>
</reference>
<dbReference type="InterPro" id="IPR039315">
    <property type="entry name" value="CheW"/>
</dbReference>
<dbReference type="GO" id="GO:0007165">
    <property type="term" value="P:signal transduction"/>
    <property type="evidence" value="ECO:0007669"/>
    <property type="project" value="InterPro"/>
</dbReference>
<protein>
    <submittedName>
        <fullName evidence="2">Chemotaxis protein CheW</fullName>
    </submittedName>
</protein>
<dbReference type="SUPFAM" id="SSF50341">
    <property type="entry name" value="CheW-like"/>
    <property type="match status" value="1"/>
</dbReference>
<comment type="caution">
    <text evidence="2">The sequence shown here is derived from an EMBL/GenBank/DDBJ whole genome shotgun (WGS) entry which is preliminary data.</text>
</comment>
<sequence>MSVESSFEYVTVRIGEQRFGVPVTEIREVFSPHGVTSVPRAPEEIAGLLNLRGRIVTAIDARRRLGLPPRPEGANCMALGMEHGTELFGILVDEVGEVVRLDADTLEVVPAHLDSRWRAVLTGVHRLDNELLAALDMKKLIAAGNAALAA</sequence>
<dbReference type="SMART" id="SM00260">
    <property type="entry name" value="CheW"/>
    <property type="match status" value="1"/>
</dbReference>
<dbReference type="RefSeq" id="WP_135945139.1">
    <property type="nucleotide sequence ID" value="NZ_BMEI01000003.1"/>
</dbReference>
<evidence type="ECO:0000259" key="1">
    <source>
        <dbReference type="PROSITE" id="PS50851"/>
    </source>
</evidence>
<dbReference type="EMBL" id="SRXV01000003">
    <property type="protein sequence ID" value="TGY92007.1"/>
    <property type="molecule type" value="Genomic_DNA"/>
</dbReference>
<dbReference type="PROSITE" id="PS50851">
    <property type="entry name" value="CHEW"/>
    <property type="match status" value="1"/>
</dbReference>
<dbReference type="Proteomes" id="UP000305451">
    <property type="component" value="Unassembled WGS sequence"/>
</dbReference>
<proteinExistence type="predicted"/>
<feature type="domain" description="CheW-like" evidence="1">
    <location>
        <begin position="6"/>
        <end position="146"/>
    </location>
</feature>
<dbReference type="GO" id="GO:0005829">
    <property type="term" value="C:cytosol"/>
    <property type="evidence" value="ECO:0007669"/>
    <property type="project" value="TreeGrafter"/>
</dbReference>
<name>A0A4S2H848_9PROT</name>
<gene>
    <name evidence="2" type="ORF">E5162_10060</name>
</gene>
<dbReference type="Gene3D" id="2.40.50.180">
    <property type="entry name" value="CheA-289, Domain 4"/>
    <property type="match status" value="1"/>
</dbReference>
<dbReference type="InterPro" id="IPR002545">
    <property type="entry name" value="CheW-lke_dom"/>
</dbReference>
<accession>A0A4S2H848</accession>
<dbReference type="OrthoDB" id="9794382at2"/>
<dbReference type="AlphaFoldDB" id="A0A4S2H848"/>